<dbReference type="EMBL" id="CABPST010000015">
    <property type="protein sequence ID" value="VVE90424.1"/>
    <property type="molecule type" value="Genomic_DNA"/>
</dbReference>
<protein>
    <submittedName>
        <fullName evidence="1">Uncharacterized protein</fullName>
    </submittedName>
</protein>
<name>A0A5E5BXT1_9BURK</name>
<reference evidence="1 2" key="1">
    <citation type="submission" date="2019-08" db="EMBL/GenBank/DDBJ databases">
        <authorList>
            <person name="Peeters C."/>
        </authorList>
    </citation>
    <scope>NUCLEOTIDE SEQUENCE [LARGE SCALE GENOMIC DNA]</scope>
    <source>
        <strain evidence="1 2">LMG 20603</strain>
    </source>
</reference>
<sequence length="107" mass="11506">MTNAAKVSIEVDGTGRGHVEVDGVRIPRVQSVTTRIVAGDQAEVALTLAIAGTAKVEYAAASLQIGGVVIPEALEISLWRYLAEKYGREIDVTTLESISREREVRGR</sequence>
<dbReference type="AlphaFoldDB" id="A0A5E5BXT1"/>
<dbReference type="RefSeq" id="WP_150561561.1">
    <property type="nucleotide sequence ID" value="NZ_CABPST010000015.1"/>
</dbReference>
<organism evidence="1 2">
    <name type="scientific">Pandoraea bronchicola</name>
    <dbReference type="NCBI Taxonomy" id="2508287"/>
    <lineage>
        <taxon>Bacteria</taxon>
        <taxon>Pseudomonadati</taxon>
        <taxon>Pseudomonadota</taxon>
        <taxon>Betaproteobacteria</taxon>
        <taxon>Burkholderiales</taxon>
        <taxon>Burkholderiaceae</taxon>
        <taxon>Pandoraea</taxon>
    </lineage>
</organism>
<dbReference type="Proteomes" id="UP000382040">
    <property type="component" value="Unassembled WGS sequence"/>
</dbReference>
<keyword evidence="2" id="KW-1185">Reference proteome</keyword>
<accession>A0A5E5BXT1</accession>
<evidence type="ECO:0000313" key="2">
    <source>
        <dbReference type="Proteomes" id="UP000382040"/>
    </source>
</evidence>
<proteinExistence type="predicted"/>
<evidence type="ECO:0000313" key="1">
    <source>
        <dbReference type="EMBL" id="VVE90424.1"/>
    </source>
</evidence>
<dbReference type="OrthoDB" id="9134468at2"/>
<gene>
    <name evidence="1" type="ORF">PBR20603_04408</name>
</gene>